<dbReference type="Proteomes" id="UP000705283">
    <property type="component" value="Unassembled WGS sequence"/>
</dbReference>
<dbReference type="GO" id="GO:0019354">
    <property type="term" value="P:siroheme biosynthetic process"/>
    <property type="evidence" value="ECO:0007669"/>
    <property type="project" value="TreeGrafter"/>
</dbReference>
<evidence type="ECO:0000256" key="1">
    <source>
        <dbReference type="ARBA" id="ARBA00004953"/>
    </source>
</evidence>
<gene>
    <name evidence="2" type="ORF">ITX54_16165</name>
</gene>
<dbReference type="Gene3D" id="3.30.950.10">
    <property type="entry name" value="Methyltransferase, Cobalt-precorrin-4 Transmethylase, Domain 2"/>
    <property type="match status" value="1"/>
</dbReference>
<dbReference type="AlphaFoldDB" id="A0AA40X451"/>
<evidence type="ECO:0000313" key="3">
    <source>
        <dbReference type="Proteomes" id="UP000705283"/>
    </source>
</evidence>
<comment type="caution">
    <text evidence="2">The sequence shown here is derived from an EMBL/GenBank/DDBJ whole genome shotgun (WGS) entry which is preliminary data.</text>
</comment>
<sequence length="104" mass="11310">MAVERQTLVFYMGIASSGMISQRLIQHGLSASTPVAIIERGTQPEQRVMTSVLGTLAMMIELHAVETPALLIIGDVVTLYREANTFYNETNALRSAITPRCSVG</sequence>
<reference evidence="2" key="1">
    <citation type="submission" date="2020-11" db="EMBL/GenBank/DDBJ databases">
        <authorList>
            <person name="Lee S.D."/>
        </authorList>
    </citation>
    <scope>NUCLEOTIDE SEQUENCE</scope>
    <source>
        <strain evidence="2">SAP-2</strain>
    </source>
</reference>
<accession>A0AA40X451</accession>
<evidence type="ECO:0000313" key="2">
    <source>
        <dbReference type="EMBL" id="MBF6638200.1"/>
    </source>
</evidence>
<protein>
    <recommendedName>
        <fullName evidence="4">Tetrapyrrole methylase domain-containing protein</fullName>
    </recommendedName>
</protein>
<dbReference type="SUPFAM" id="SSF53790">
    <property type="entry name" value="Tetrapyrrole methylase"/>
    <property type="match status" value="1"/>
</dbReference>
<evidence type="ECO:0008006" key="4">
    <source>
        <dbReference type="Google" id="ProtNLM"/>
    </source>
</evidence>
<proteinExistence type="predicted"/>
<organism evidence="2 3">
    <name type="scientific">Rouxiella silvae</name>
    <dbReference type="NCBI Taxonomy" id="1646373"/>
    <lineage>
        <taxon>Bacteria</taxon>
        <taxon>Pseudomonadati</taxon>
        <taxon>Pseudomonadota</taxon>
        <taxon>Gammaproteobacteria</taxon>
        <taxon>Enterobacterales</taxon>
        <taxon>Yersiniaceae</taxon>
        <taxon>Rouxiella</taxon>
    </lineage>
</organism>
<comment type="pathway">
    <text evidence="1">Cofactor biosynthesis; adenosylcobalamin biosynthesis.</text>
</comment>
<name>A0AA40X451_9GAMM</name>
<dbReference type="InterPro" id="IPR014776">
    <property type="entry name" value="4pyrrole_Mease_sub2"/>
</dbReference>
<dbReference type="PANTHER" id="PTHR45790">
    <property type="entry name" value="SIROHEME SYNTHASE-RELATED"/>
    <property type="match status" value="1"/>
</dbReference>
<dbReference type="GO" id="GO:0004851">
    <property type="term" value="F:uroporphyrin-III C-methyltransferase activity"/>
    <property type="evidence" value="ECO:0007669"/>
    <property type="project" value="TreeGrafter"/>
</dbReference>
<dbReference type="InterPro" id="IPR050161">
    <property type="entry name" value="Siro_Cobalamin_biosynth"/>
</dbReference>
<reference evidence="2" key="2">
    <citation type="submission" date="2022-09" db="EMBL/GenBank/DDBJ databases">
        <title>Rouxiella aceris sp. nov., isolated from tree sap and emended description of the genus Rhouxiella.</title>
        <authorList>
            <person name="Kim I.S."/>
        </authorList>
    </citation>
    <scope>NUCLEOTIDE SEQUENCE</scope>
    <source>
        <strain evidence="2">SAP-2</strain>
    </source>
</reference>
<dbReference type="PANTHER" id="PTHR45790:SF1">
    <property type="entry name" value="SIROHEME SYNTHASE"/>
    <property type="match status" value="1"/>
</dbReference>
<dbReference type="EMBL" id="JADMKS010000006">
    <property type="protein sequence ID" value="MBF6638200.1"/>
    <property type="molecule type" value="Genomic_DNA"/>
</dbReference>
<dbReference type="InterPro" id="IPR035996">
    <property type="entry name" value="4pyrrol_Methylase_sf"/>
</dbReference>